<evidence type="ECO:0000256" key="3">
    <source>
        <dbReference type="ARBA" id="ARBA00022475"/>
    </source>
</evidence>
<evidence type="ECO:0000256" key="4">
    <source>
        <dbReference type="ARBA" id="ARBA00022692"/>
    </source>
</evidence>
<evidence type="ECO:0000259" key="11">
    <source>
        <dbReference type="PROSITE" id="PS50929"/>
    </source>
</evidence>
<dbReference type="PANTHER" id="PTHR43394:SF1">
    <property type="entry name" value="ATP-BINDING CASSETTE SUB-FAMILY B MEMBER 10, MITOCHONDRIAL"/>
    <property type="match status" value="1"/>
</dbReference>
<dbReference type="Proteomes" id="UP000075374">
    <property type="component" value="Unassembled WGS sequence"/>
</dbReference>
<keyword evidence="13" id="KW-1185">Reference proteome</keyword>
<dbReference type="STRING" id="1121305.CLCOL_06640"/>
<dbReference type="CDD" id="cd18548">
    <property type="entry name" value="ABC_6TM_Tm287_like"/>
    <property type="match status" value="1"/>
</dbReference>
<evidence type="ECO:0000256" key="6">
    <source>
        <dbReference type="ARBA" id="ARBA00022840"/>
    </source>
</evidence>
<dbReference type="InterPro" id="IPR003439">
    <property type="entry name" value="ABC_transporter-like_ATP-bd"/>
</dbReference>
<keyword evidence="8 9" id="KW-0472">Membrane</keyword>
<dbReference type="PROSITE" id="PS50929">
    <property type="entry name" value="ABC_TM1F"/>
    <property type="match status" value="1"/>
</dbReference>
<keyword evidence="3" id="KW-1003">Cell membrane</keyword>
<dbReference type="SMART" id="SM00382">
    <property type="entry name" value="AAA"/>
    <property type="match status" value="1"/>
</dbReference>
<feature type="transmembrane region" description="Helical" evidence="9">
    <location>
        <begin position="249"/>
        <end position="267"/>
    </location>
</feature>
<dbReference type="GO" id="GO:0015421">
    <property type="term" value="F:ABC-type oligopeptide transporter activity"/>
    <property type="evidence" value="ECO:0007669"/>
    <property type="project" value="TreeGrafter"/>
</dbReference>
<evidence type="ECO:0000256" key="1">
    <source>
        <dbReference type="ARBA" id="ARBA00004651"/>
    </source>
</evidence>
<dbReference type="InterPro" id="IPR039421">
    <property type="entry name" value="Type_1_exporter"/>
</dbReference>
<dbReference type="AlphaFoldDB" id="A0A151AQX1"/>
<feature type="transmembrane region" description="Helical" evidence="9">
    <location>
        <begin position="161"/>
        <end position="182"/>
    </location>
</feature>
<keyword evidence="4 9" id="KW-0812">Transmembrane</keyword>
<feature type="transmembrane region" description="Helical" evidence="9">
    <location>
        <begin position="20"/>
        <end position="44"/>
    </location>
</feature>
<reference evidence="12 13" key="1">
    <citation type="submission" date="2016-02" db="EMBL/GenBank/DDBJ databases">
        <title>Genome sequence of Clostridium colicanis DSM 13634.</title>
        <authorList>
            <person name="Poehlein A."/>
            <person name="Daniel R."/>
        </authorList>
    </citation>
    <scope>NUCLEOTIDE SEQUENCE [LARGE SCALE GENOMIC DNA]</scope>
    <source>
        <strain evidence="12 13">DSM 13634</strain>
    </source>
</reference>
<dbReference type="Pfam" id="PF00005">
    <property type="entry name" value="ABC_tran"/>
    <property type="match status" value="1"/>
</dbReference>
<proteinExistence type="predicted"/>
<dbReference type="Gene3D" id="3.40.50.300">
    <property type="entry name" value="P-loop containing nucleotide triphosphate hydrolases"/>
    <property type="match status" value="1"/>
</dbReference>
<evidence type="ECO:0000256" key="7">
    <source>
        <dbReference type="ARBA" id="ARBA00022989"/>
    </source>
</evidence>
<dbReference type="GO" id="GO:0005886">
    <property type="term" value="C:plasma membrane"/>
    <property type="evidence" value="ECO:0007669"/>
    <property type="project" value="UniProtKB-SubCell"/>
</dbReference>
<evidence type="ECO:0000256" key="8">
    <source>
        <dbReference type="ARBA" id="ARBA00023136"/>
    </source>
</evidence>
<evidence type="ECO:0000256" key="2">
    <source>
        <dbReference type="ARBA" id="ARBA00022448"/>
    </source>
</evidence>
<comment type="subcellular location">
    <subcellularLocation>
        <location evidence="1">Cell membrane</location>
        <topology evidence="1">Multi-pass membrane protein</topology>
    </subcellularLocation>
</comment>
<dbReference type="PATRIC" id="fig|1121305.3.peg.671"/>
<dbReference type="GO" id="GO:0016887">
    <property type="term" value="F:ATP hydrolysis activity"/>
    <property type="evidence" value="ECO:0007669"/>
    <property type="project" value="InterPro"/>
</dbReference>
<keyword evidence="5" id="KW-0547">Nucleotide-binding</keyword>
<feature type="transmembrane region" description="Helical" evidence="9">
    <location>
        <begin position="137"/>
        <end position="155"/>
    </location>
</feature>
<evidence type="ECO:0000256" key="9">
    <source>
        <dbReference type="SAM" id="Phobius"/>
    </source>
</evidence>
<dbReference type="PROSITE" id="PS00211">
    <property type="entry name" value="ABC_TRANSPORTER_1"/>
    <property type="match status" value="1"/>
</dbReference>
<dbReference type="EMBL" id="LTBB01000002">
    <property type="protein sequence ID" value="KYH30026.1"/>
    <property type="molecule type" value="Genomic_DNA"/>
</dbReference>
<evidence type="ECO:0000259" key="10">
    <source>
        <dbReference type="PROSITE" id="PS50893"/>
    </source>
</evidence>
<dbReference type="FunFam" id="3.40.50.300:FF:000221">
    <property type="entry name" value="Multidrug ABC transporter ATP-binding protein"/>
    <property type="match status" value="1"/>
</dbReference>
<evidence type="ECO:0000313" key="13">
    <source>
        <dbReference type="Proteomes" id="UP000075374"/>
    </source>
</evidence>
<keyword evidence="6 12" id="KW-0067">ATP-binding</keyword>
<dbReference type="InterPro" id="IPR017871">
    <property type="entry name" value="ABC_transporter-like_CS"/>
</dbReference>
<feature type="transmembrane region" description="Helical" evidence="9">
    <location>
        <begin position="56"/>
        <end position="89"/>
    </location>
</feature>
<dbReference type="PROSITE" id="PS50893">
    <property type="entry name" value="ABC_TRANSPORTER_2"/>
    <property type="match status" value="1"/>
</dbReference>
<feature type="transmembrane region" description="Helical" evidence="9">
    <location>
        <begin position="287"/>
        <end position="307"/>
    </location>
</feature>
<evidence type="ECO:0000313" key="12">
    <source>
        <dbReference type="EMBL" id="KYH30026.1"/>
    </source>
</evidence>
<dbReference type="InterPro" id="IPR011527">
    <property type="entry name" value="ABC1_TM_dom"/>
</dbReference>
<dbReference type="SUPFAM" id="SSF52540">
    <property type="entry name" value="P-loop containing nucleoside triphosphate hydrolases"/>
    <property type="match status" value="1"/>
</dbReference>
<dbReference type="GO" id="GO:0005524">
    <property type="term" value="F:ATP binding"/>
    <property type="evidence" value="ECO:0007669"/>
    <property type="project" value="UniProtKB-KW"/>
</dbReference>
<name>A0A151AQX1_9CLOT</name>
<evidence type="ECO:0000256" key="5">
    <source>
        <dbReference type="ARBA" id="ARBA00022741"/>
    </source>
</evidence>
<dbReference type="PANTHER" id="PTHR43394">
    <property type="entry name" value="ATP-DEPENDENT PERMEASE MDL1, MITOCHONDRIAL"/>
    <property type="match status" value="1"/>
</dbReference>
<dbReference type="InterPro" id="IPR027417">
    <property type="entry name" value="P-loop_NTPase"/>
</dbReference>
<dbReference type="InterPro" id="IPR003593">
    <property type="entry name" value="AAA+_ATPase"/>
</dbReference>
<dbReference type="Gene3D" id="1.20.1560.10">
    <property type="entry name" value="ABC transporter type 1, transmembrane domain"/>
    <property type="match status" value="1"/>
</dbReference>
<dbReference type="Pfam" id="PF00664">
    <property type="entry name" value="ABC_membrane"/>
    <property type="match status" value="1"/>
</dbReference>
<dbReference type="InterPro" id="IPR036640">
    <property type="entry name" value="ABC1_TM_sf"/>
</dbReference>
<dbReference type="SUPFAM" id="SSF90123">
    <property type="entry name" value="ABC transporter transmembrane region"/>
    <property type="match status" value="1"/>
</dbReference>
<protein>
    <submittedName>
        <fullName evidence="12">Putative ABC transporter ATP-binding protein</fullName>
    </submittedName>
</protein>
<feature type="domain" description="ABC transporter" evidence="10">
    <location>
        <begin position="338"/>
        <end position="574"/>
    </location>
</feature>
<keyword evidence="2" id="KW-0813">Transport</keyword>
<organism evidence="12 13">
    <name type="scientific">Clostridium colicanis DSM 13634</name>
    <dbReference type="NCBI Taxonomy" id="1121305"/>
    <lineage>
        <taxon>Bacteria</taxon>
        <taxon>Bacillati</taxon>
        <taxon>Bacillota</taxon>
        <taxon>Clostridia</taxon>
        <taxon>Eubacteriales</taxon>
        <taxon>Clostridiaceae</taxon>
        <taxon>Clostridium</taxon>
    </lineage>
</organism>
<gene>
    <name evidence="12" type="ORF">CLCOL_06640</name>
</gene>
<keyword evidence="7 9" id="KW-1133">Transmembrane helix</keyword>
<comment type="caution">
    <text evidence="12">The sequence shown here is derived from an EMBL/GenBank/DDBJ whole genome shotgun (WGS) entry which is preliminary data.</text>
</comment>
<accession>A0A151AQX1</accession>
<sequence length="584" mass="65279">MVNIIRELTRSIREYKKLSIITPILISMEVVIECIIPFITATLVNEIKSGCDLNTIIKYGIILIIMAFLSLTFGGIAGSTSATAACGYAKNLRKDMFYSIQNYSFENIDKFSASSLITRMTTDVTNVQNAYMMLIRVAIRSPLMLIFAFVMAFVMGGRMAWIFLVVVPILAIGLGVVIYKTFPLFRKVFKKYDALNRSIQENIKGMRVVKSFVREDYEQKKFEAAAEDVCADFTRAERILAFNGPLMQFCLYVVMVFVLSFGSYTIITSKGLEFDIGQFSAILTYNFMILSSLMMLSMVFVMVTLAGESAKRIVEVLNEKSTLTNPENPIYTVKDGSISFENVSFKYSEKAERMVLSNINLHIKSGETIGIIGGTGSSKSSLIQLIPRLYDATEGVVKVGGIDVKNYDLDSLRNQVAVVLQKNILFSGTIKENLRWGNKYATDEELVEACKLACADEFINQFPMGYDTYVEQGGANLSGGQKQRLCIARALLKKPKILILDDSTSAVDTKTDAKIRKAFHEYIPETTKIIIAQRTASVEDADKIIVMDGGYIKGIGTHEQLLIENDIYREIYYSQNKAGDQSEN</sequence>
<feature type="domain" description="ABC transmembrane type-1" evidence="11">
    <location>
        <begin position="35"/>
        <end position="305"/>
    </location>
</feature>